<dbReference type="Proteomes" id="UP001595741">
    <property type="component" value="Unassembled WGS sequence"/>
</dbReference>
<evidence type="ECO:0000259" key="7">
    <source>
        <dbReference type="Pfam" id="PF00892"/>
    </source>
</evidence>
<comment type="caution">
    <text evidence="8">The sequence shown here is derived from an EMBL/GenBank/DDBJ whole genome shotgun (WGS) entry which is preliminary data.</text>
</comment>
<evidence type="ECO:0000256" key="3">
    <source>
        <dbReference type="ARBA" id="ARBA00022692"/>
    </source>
</evidence>
<dbReference type="Pfam" id="PF00892">
    <property type="entry name" value="EamA"/>
    <property type="match status" value="2"/>
</dbReference>
<comment type="subcellular location">
    <subcellularLocation>
        <location evidence="1">Cell membrane</location>
        <topology evidence="1">Multi-pass membrane protein</topology>
    </subcellularLocation>
</comment>
<feature type="transmembrane region" description="Helical" evidence="6">
    <location>
        <begin position="255"/>
        <end position="274"/>
    </location>
</feature>
<keyword evidence="3 6" id="KW-0812">Transmembrane</keyword>
<evidence type="ECO:0000256" key="1">
    <source>
        <dbReference type="ARBA" id="ARBA00004651"/>
    </source>
</evidence>
<protein>
    <submittedName>
        <fullName evidence="8">DMT family transporter</fullName>
    </submittedName>
</protein>
<keyword evidence="9" id="KW-1185">Reference proteome</keyword>
<feature type="transmembrane region" description="Helical" evidence="6">
    <location>
        <begin position="31"/>
        <end position="47"/>
    </location>
</feature>
<dbReference type="SUPFAM" id="SSF103481">
    <property type="entry name" value="Multidrug resistance efflux transporter EmrE"/>
    <property type="match status" value="2"/>
</dbReference>
<accession>A0ABV7RLQ8</accession>
<keyword evidence="4 6" id="KW-1133">Transmembrane helix</keyword>
<dbReference type="PANTHER" id="PTHR42920">
    <property type="entry name" value="OS03G0707200 PROTEIN-RELATED"/>
    <property type="match status" value="1"/>
</dbReference>
<keyword evidence="5 6" id="KW-0472">Membrane</keyword>
<feature type="transmembrane region" description="Helical" evidence="6">
    <location>
        <begin position="230"/>
        <end position="249"/>
    </location>
</feature>
<feature type="transmembrane region" description="Helical" evidence="6">
    <location>
        <begin position="201"/>
        <end position="218"/>
    </location>
</feature>
<feature type="domain" description="EamA" evidence="7">
    <location>
        <begin position="7"/>
        <end position="129"/>
    </location>
</feature>
<dbReference type="EMBL" id="JBHRXN010000036">
    <property type="protein sequence ID" value="MFC3533575.1"/>
    <property type="molecule type" value="Genomic_DNA"/>
</dbReference>
<evidence type="ECO:0000256" key="5">
    <source>
        <dbReference type="ARBA" id="ARBA00023136"/>
    </source>
</evidence>
<feature type="transmembrane region" description="Helical" evidence="6">
    <location>
        <begin position="59"/>
        <end position="78"/>
    </location>
</feature>
<gene>
    <name evidence="8" type="ORF">ACFOLG_15455</name>
</gene>
<dbReference type="PANTHER" id="PTHR42920:SF11">
    <property type="entry name" value="INNER MEMBRANE PROTEIN YTFF"/>
    <property type="match status" value="1"/>
</dbReference>
<proteinExistence type="predicted"/>
<feature type="transmembrane region" description="Helical" evidence="6">
    <location>
        <begin position="84"/>
        <end position="104"/>
    </location>
</feature>
<evidence type="ECO:0000313" key="8">
    <source>
        <dbReference type="EMBL" id="MFC3533575.1"/>
    </source>
</evidence>
<evidence type="ECO:0000256" key="4">
    <source>
        <dbReference type="ARBA" id="ARBA00022989"/>
    </source>
</evidence>
<name>A0ABV7RLQ8_9NEIS</name>
<dbReference type="InterPro" id="IPR051258">
    <property type="entry name" value="Diverse_Substrate_Transporter"/>
</dbReference>
<evidence type="ECO:0000256" key="6">
    <source>
        <dbReference type="SAM" id="Phobius"/>
    </source>
</evidence>
<keyword evidence="2" id="KW-1003">Cell membrane</keyword>
<feature type="transmembrane region" description="Helical" evidence="6">
    <location>
        <begin position="141"/>
        <end position="159"/>
    </location>
</feature>
<feature type="transmembrane region" description="Helical" evidence="6">
    <location>
        <begin position="171"/>
        <end position="189"/>
    </location>
</feature>
<dbReference type="RefSeq" id="WP_386093423.1">
    <property type="nucleotide sequence ID" value="NZ_JBHRXN010000036.1"/>
</dbReference>
<evidence type="ECO:0000313" key="9">
    <source>
        <dbReference type="Proteomes" id="UP001595741"/>
    </source>
</evidence>
<dbReference type="InterPro" id="IPR000620">
    <property type="entry name" value="EamA_dom"/>
</dbReference>
<organism evidence="8 9">
    <name type="scientific">Vogesella facilis</name>
    <dbReference type="NCBI Taxonomy" id="1655232"/>
    <lineage>
        <taxon>Bacteria</taxon>
        <taxon>Pseudomonadati</taxon>
        <taxon>Pseudomonadota</taxon>
        <taxon>Betaproteobacteria</taxon>
        <taxon>Neisseriales</taxon>
        <taxon>Chromobacteriaceae</taxon>
        <taxon>Vogesella</taxon>
    </lineage>
</organism>
<evidence type="ECO:0000256" key="2">
    <source>
        <dbReference type="ARBA" id="ARBA00022475"/>
    </source>
</evidence>
<dbReference type="InterPro" id="IPR037185">
    <property type="entry name" value="EmrE-like"/>
</dbReference>
<sequence>MKQHPLFSAFLAILLWSTIASLGVFTQRLPPFLVTAIALGFGSLLSIRHYRQWRVPSNVLLVGVSGIFGYHCLLFTAFRTAPALEANLLNYLWPLLLVLLSPLFRLGRLHGLHIVASIAGFAGAVLIVTQGRLQLPATLPSGYLFAIAAAVTWSCYSLLLRKLPSFSNSAVGGFCLLSAILAAICHWLFEPPVVPTAREWLALGVIGLGPLGLAFFLWDKAMKQADPRQVGTLSYLTPLLSTLLLALSGPGKMTAISWLAGALILSGAAVGSLTSKRG</sequence>
<reference evidence="9" key="1">
    <citation type="journal article" date="2019" name="Int. J. Syst. Evol. Microbiol.">
        <title>The Global Catalogue of Microorganisms (GCM) 10K type strain sequencing project: providing services to taxonomists for standard genome sequencing and annotation.</title>
        <authorList>
            <consortium name="The Broad Institute Genomics Platform"/>
            <consortium name="The Broad Institute Genome Sequencing Center for Infectious Disease"/>
            <person name="Wu L."/>
            <person name="Ma J."/>
        </authorList>
    </citation>
    <scope>NUCLEOTIDE SEQUENCE [LARGE SCALE GENOMIC DNA]</scope>
    <source>
        <strain evidence="9">KCTC 42742</strain>
    </source>
</reference>
<feature type="domain" description="EamA" evidence="7">
    <location>
        <begin position="141"/>
        <end position="270"/>
    </location>
</feature>
<feature type="transmembrane region" description="Helical" evidence="6">
    <location>
        <begin position="111"/>
        <end position="129"/>
    </location>
</feature>